<dbReference type="PANTHER" id="PTHR14503">
    <property type="entry name" value="MITOCHONDRIAL RIBOSOMAL PROTEIN 34 FAMILY MEMBER"/>
    <property type="match status" value="1"/>
</dbReference>
<dbReference type="Proteomes" id="UP000825935">
    <property type="component" value="Chromosome 11"/>
</dbReference>
<dbReference type="GO" id="GO:0005762">
    <property type="term" value="C:mitochondrial large ribosomal subunit"/>
    <property type="evidence" value="ECO:0007669"/>
    <property type="project" value="TreeGrafter"/>
</dbReference>
<dbReference type="NCBIfam" id="TIGR01030">
    <property type="entry name" value="rpmH_bact"/>
    <property type="match status" value="1"/>
</dbReference>
<dbReference type="AlphaFoldDB" id="A0A8T2TT25"/>
<dbReference type="EMBL" id="CM035416">
    <property type="protein sequence ID" value="KAH7424886.1"/>
    <property type="molecule type" value="Genomic_DNA"/>
</dbReference>
<dbReference type="PANTHER" id="PTHR14503:SF4">
    <property type="entry name" value="LARGE RIBOSOMAL SUBUNIT PROTEIN BL34M"/>
    <property type="match status" value="1"/>
</dbReference>
<evidence type="ECO:0000256" key="3">
    <source>
        <dbReference type="ARBA" id="ARBA00023274"/>
    </source>
</evidence>
<comment type="similarity">
    <text evidence="1">Belongs to the bacterial ribosomal protein bL34 family.</text>
</comment>
<name>A0A8T2TT25_CERRI</name>
<evidence type="ECO:0000313" key="5">
    <source>
        <dbReference type="EMBL" id="KAH7424886.1"/>
    </source>
</evidence>
<proteinExistence type="inferred from homology"/>
<comment type="caution">
    <text evidence="5">The sequence shown here is derived from an EMBL/GenBank/DDBJ whole genome shotgun (WGS) entry which is preliminary data.</text>
</comment>
<keyword evidence="2" id="KW-0689">Ribosomal protein</keyword>
<dbReference type="Pfam" id="PF00468">
    <property type="entry name" value="Ribosomal_L34"/>
    <property type="match status" value="1"/>
</dbReference>
<dbReference type="InterPro" id="IPR000271">
    <property type="entry name" value="Ribosomal_bL34"/>
</dbReference>
<evidence type="ECO:0000256" key="1">
    <source>
        <dbReference type="ARBA" id="ARBA00010111"/>
    </source>
</evidence>
<evidence type="ECO:0000313" key="6">
    <source>
        <dbReference type="Proteomes" id="UP000825935"/>
    </source>
</evidence>
<reference evidence="5" key="1">
    <citation type="submission" date="2021-08" db="EMBL/GenBank/DDBJ databases">
        <title>WGS assembly of Ceratopteris richardii.</title>
        <authorList>
            <person name="Marchant D.B."/>
            <person name="Chen G."/>
            <person name="Jenkins J."/>
            <person name="Shu S."/>
            <person name="Leebens-Mack J."/>
            <person name="Grimwood J."/>
            <person name="Schmutz J."/>
            <person name="Soltis P."/>
            <person name="Soltis D."/>
            <person name="Chen Z.-H."/>
        </authorList>
    </citation>
    <scope>NUCLEOTIDE SEQUENCE</scope>
    <source>
        <strain evidence="5">Whitten #5841</strain>
        <tissue evidence="5">Leaf</tissue>
    </source>
</reference>
<organism evidence="5 6">
    <name type="scientific">Ceratopteris richardii</name>
    <name type="common">Triangle waterfern</name>
    <dbReference type="NCBI Taxonomy" id="49495"/>
    <lineage>
        <taxon>Eukaryota</taxon>
        <taxon>Viridiplantae</taxon>
        <taxon>Streptophyta</taxon>
        <taxon>Embryophyta</taxon>
        <taxon>Tracheophyta</taxon>
        <taxon>Polypodiopsida</taxon>
        <taxon>Polypodiidae</taxon>
        <taxon>Polypodiales</taxon>
        <taxon>Pteridineae</taxon>
        <taxon>Pteridaceae</taxon>
        <taxon>Parkerioideae</taxon>
        <taxon>Ceratopteris</taxon>
    </lineage>
</organism>
<keyword evidence="3" id="KW-0687">Ribonucleoprotein</keyword>
<evidence type="ECO:0000256" key="2">
    <source>
        <dbReference type="ARBA" id="ARBA00022980"/>
    </source>
</evidence>
<dbReference type="Gene3D" id="1.10.287.3980">
    <property type="match status" value="1"/>
</dbReference>
<accession>A0A8T2TT25</accession>
<dbReference type="GO" id="GO:0003735">
    <property type="term" value="F:structural constituent of ribosome"/>
    <property type="evidence" value="ECO:0007669"/>
    <property type="project" value="InterPro"/>
</dbReference>
<keyword evidence="6" id="KW-1185">Reference proteome</keyword>
<dbReference type="OrthoDB" id="431691at2759"/>
<dbReference type="HAMAP" id="MF_00391">
    <property type="entry name" value="Ribosomal_bL34"/>
    <property type="match status" value="1"/>
</dbReference>
<sequence>MYQVHVFGENLIICCISKSSPMLMNTKRTFNPSTLVRKRRHGFLARKSTVGGRRVLARRFLKGRRRLSA</sequence>
<dbReference type="FunFam" id="1.10.287.3980:FF:000001">
    <property type="entry name" value="Mitochondrial ribosomal protein L34"/>
    <property type="match status" value="1"/>
</dbReference>
<gene>
    <name evidence="5" type="ORF">KP509_11G030000</name>
</gene>
<protein>
    <recommendedName>
        <fullName evidence="4">Large ribosomal subunit protein bL34m</fullName>
    </recommendedName>
</protein>
<dbReference type="GO" id="GO:0006412">
    <property type="term" value="P:translation"/>
    <property type="evidence" value="ECO:0007669"/>
    <property type="project" value="InterPro"/>
</dbReference>
<evidence type="ECO:0000256" key="4">
    <source>
        <dbReference type="ARBA" id="ARBA00035274"/>
    </source>
</evidence>